<keyword evidence="2" id="KW-1015">Disulfide bond</keyword>
<dbReference type="GO" id="GO:0006508">
    <property type="term" value="P:proteolysis"/>
    <property type="evidence" value="ECO:0007669"/>
    <property type="project" value="InterPro"/>
</dbReference>
<dbReference type="Proteomes" id="UP000054408">
    <property type="component" value="Unassembled WGS sequence"/>
</dbReference>
<dbReference type="PANTHER" id="PTHR12411">
    <property type="entry name" value="CYSTEINE PROTEASE FAMILY C1-RELATED"/>
    <property type="match status" value="1"/>
</dbReference>
<feature type="region of interest" description="Disordered" evidence="3">
    <location>
        <begin position="525"/>
        <end position="562"/>
    </location>
</feature>
<dbReference type="OrthoDB" id="65740at2759"/>
<evidence type="ECO:0000256" key="1">
    <source>
        <dbReference type="ARBA" id="ARBA00008455"/>
    </source>
</evidence>
<dbReference type="GeneID" id="25568945"/>
<dbReference type="PROSITE" id="PS00139">
    <property type="entry name" value="THIOL_PROTEASE_CYS"/>
    <property type="match status" value="1"/>
</dbReference>
<dbReference type="SMART" id="SM00645">
    <property type="entry name" value="Pept_C1"/>
    <property type="match status" value="1"/>
</dbReference>
<dbReference type="RefSeq" id="XP_013753245.1">
    <property type="nucleotide sequence ID" value="XM_013897791.1"/>
</dbReference>
<dbReference type="InterPro" id="IPR039417">
    <property type="entry name" value="Peptidase_C1A_papain-like"/>
</dbReference>
<dbReference type="OMA" id="HYILDYH"/>
<keyword evidence="7" id="KW-1185">Reference proteome</keyword>
<dbReference type="InterPro" id="IPR013201">
    <property type="entry name" value="Prot_inhib_I29"/>
</dbReference>
<dbReference type="InterPro" id="IPR000668">
    <property type="entry name" value="Peptidase_C1A_C"/>
</dbReference>
<organism evidence="6 7">
    <name type="scientific">Thecamonas trahens ATCC 50062</name>
    <dbReference type="NCBI Taxonomy" id="461836"/>
    <lineage>
        <taxon>Eukaryota</taxon>
        <taxon>Apusozoa</taxon>
        <taxon>Apusomonadida</taxon>
        <taxon>Apusomonadidae</taxon>
        <taxon>Thecamonas</taxon>
    </lineage>
</organism>
<evidence type="ECO:0000256" key="4">
    <source>
        <dbReference type="SAM" id="SignalP"/>
    </source>
</evidence>
<dbReference type="eggNOG" id="KOG1543">
    <property type="taxonomic scope" value="Eukaryota"/>
</dbReference>
<keyword evidence="4" id="KW-0732">Signal</keyword>
<accession>A0A0L0DS79</accession>
<dbReference type="STRING" id="461836.A0A0L0DS79"/>
<comment type="similarity">
    <text evidence="1">Belongs to the peptidase C1 family.</text>
</comment>
<reference evidence="6 7" key="1">
    <citation type="submission" date="2010-05" db="EMBL/GenBank/DDBJ databases">
        <title>The Genome Sequence of Thecamonas trahens ATCC 50062.</title>
        <authorList>
            <consortium name="The Broad Institute Genome Sequencing Platform"/>
            <person name="Russ C."/>
            <person name="Cuomo C."/>
            <person name="Shea T."/>
            <person name="Young S.K."/>
            <person name="Zeng Q."/>
            <person name="Koehrsen M."/>
            <person name="Haas B."/>
            <person name="Borodovsky M."/>
            <person name="Guigo R."/>
            <person name="Alvarado L."/>
            <person name="Berlin A."/>
            <person name="Bochicchio J."/>
            <person name="Borenstein D."/>
            <person name="Chapman S."/>
            <person name="Chen Z."/>
            <person name="Freedman E."/>
            <person name="Gellesch M."/>
            <person name="Goldberg J."/>
            <person name="Griggs A."/>
            <person name="Gujja S."/>
            <person name="Heilman E."/>
            <person name="Heiman D."/>
            <person name="Hepburn T."/>
            <person name="Howarth C."/>
            <person name="Jen D."/>
            <person name="Larson L."/>
            <person name="Mehta T."/>
            <person name="Park D."/>
            <person name="Pearson M."/>
            <person name="Roberts A."/>
            <person name="Saif S."/>
            <person name="Shenoy N."/>
            <person name="Sisk P."/>
            <person name="Stolte C."/>
            <person name="Sykes S."/>
            <person name="Thomson T."/>
            <person name="Walk T."/>
            <person name="White J."/>
            <person name="Yandava C."/>
            <person name="Burger G."/>
            <person name="Gray M.W."/>
            <person name="Holland P.W.H."/>
            <person name="King N."/>
            <person name="Lang F.B.F."/>
            <person name="Roger A.J."/>
            <person name="Ruiz-Trillo I."/>
            <person name="Lander E."/>
            <person name="Nusbaum C."/>
        </authorList>
    </citation>
    <scope>NUCLEOTIDE SEQUENCE [LARGE SCALE GENOMIC DNA]</scope>
    <source>
        <strain evidence="6 7">ATCC 50062</strain>
    </source>
</reference>
<gene>
    <name evidence="6" type="ORF">AMSG_10813</name>
</gene>
<dbReference type="InterPro" id="IPR013128">
    <property type="entry name" value="Peptidase_C1A"/>
</dbReference>
<feature type="domain" description="Peptidase C1A papain C-terminal" evidence="5">
    <location>
        <begin position="330"/>
        <end position="530"/>
    </location>
</feature>
<dbReference type="Pfam" id="PF08246">
    <property type="entry name" value="Inhibitor_I29"/>
    <property type="match status" value="1"/>
</dbReference>
<feature type="chain" id="PRO_5018545638" evidence="4">
    <location>
        <begin position="20"/>
        <end position="562"/>
    </location>
</feature>
<dbReference type="AlphaFoldDB" id="A0A0L0DS79"/>
<dbReference type="EMBL" id="GL349496">
    <property type="protein sequence ID" value="KNC55194.1"/>
    <property type="molecule type" value="Genomic_DNA"/>
</dbReference>
<evidence type="ECO:0000313" key="7">
    <source>
        <dbReference type="Proteomes" id="UP000054408"/>
    </source>
</evidence>
<feature type="signal peptide" evidence="4">
    <location>
        <begin position="1"/>
        <end position="19"/>
    </location>
</feature>
<evidence type="ECO:0000259" key="5">
    <source>
        <dbReference type="SMART" id="SM00645"/>
    </source>
</evidence>
<evidence type="ECO:0000313" key="6">
    <source>
        <dbReference type="EMBL" id="KNC55194.1"/>
    </source>
</evidence>
<dbReference type="SUPFAM" id="SSF54001">
    <property type="entry name" value="Cysteine proteinases"/>
    <property type="match status" value="1"/>
</dbReference>
<name>A0A0L0DS79_THETB</name>
<dbReference type="CDD" id="cd02248">
    <property type="entry name" value="Peptidase_C1A"/>
    <property type="match status" value="1"/>
</dbReference>
<evidence type="ECO:0000256" key="2">
    <source>
        <dbReference type="ARBA" id="ARBA00023157"/>
    </source>
</evidence>
<dbReference type="GO" id="GO:0008234">
    <property type="term" value="F:cysteine-type peptidase activity"/>
    <property type="evidence" value="ECO:0007669"/>
    <property type="project" value="InterPro"/>
</dbReference>
<dbReference type="Gene3D" id="3.90.70.10">
    <property type="entry name" value="Cysteine proteinases"/>
    <property type="match status" value="1"/>
</dbReference>
<sequence>MQVVLVVMVALCAIASATAVHKTPMAPPEQYYVELEVTMPTFPIAKEKIEIWYDGKSGNEYVSYDDDLDANVFITQDGHQRAYQISPQGTSADDVKYTCITSGINLSPFMFSAFPYQLEKFAYKRTESLGGVSADVFVFNDPPAGFPDAINNMTYWADASTGAPLKYEVMGYYGQAENYLNGPNYDYFVTTFSNYKPNYVNASKFALPKICAADSVVVSPSVASPRMVASRFHLAAVDSHDMLVEYKAAAGRSYAHDSEEHVARKASFARNLAQIHLLNNEHNTARFGLGNFGDYHADELKALRMPATKRGTLDADAIVYKPKTKSIAELPKAVDWRTKGAVGPLKEQGLVGTCWSFGSAEALATAFFLKHGLQDGKFVQFSEQALIDCSWAYGNQGVNGGTAKGAYKYVEAAGGLPTEDDYPYLMNDGICHNKGPWNLTMSHHEDITPFDLHATLDAVANHGGLAIAVDTTPAVWTWYHSGVVSVKGCNPVSLDHEIMLVGYEIQDDPLNPVFIVRNSWSREWAPTPPTPATPTAVATCTSPTTRTAASPPRPSCRLSTKL</sequence>
<feature type="compositionally biased region" description="Low complexity" evidence="3">
    <location>
        <begin position="533"/>
        <end position="550"/>
    </location>
</feature>
<dbReference type="InterPro" id="IPR000169">
    <property type="entry name" value="Pept_cys_AS"/>
</dbReference>
<evidence type="ECO:0000256" key="3">
    <source>
        <dbReference type="SAM" id="MobiDB-lite"/>
    </source>
</evidence>
<dbReference type="Pfam" id="PF00112">
    <property type="entry name" value="Peptidase_C1"/>
    <property type="match status" value="1"/>
</dbReference>
<dbReference type="InterPro" id="IPR038765">
    <property type="entry name" value="Papain-like_cys_pep_sf"/>
</dbReference>
<protein>
    <submittedName>
        <fullName evidence="6">26-29kD-proteinase</fullName>
    </submittedName>
</protein>
<proteinExistence type="inferred from homology"/>